<evidence type="ECO:0008006" key="7">
    <source>
        <dbReference type="Google" id="ProtNLM"/>
    </source>
</evidence>
<feature type="domain" description="Ubiquitin fusion degradation protein UFD1 N-terminal subdomain 1" evidence="3">
    <location>
        <begin position="14"/>
        <end position="111"/>
    </location>
</feature>
<dbReference type="GO" id="GO:0010498">
    <property type="term" value="P:proteasomal protein catabolic process"/>
    <property type="evidence" value="ECO:0007669"/>
    <property type="project" value="UniProtKB-ARBA"/>
</dbReference>
<dbReference type="Proteomes" id="UP001558652">
    <property type="component" value="Unassembled WGS sequence"/>
</dbReference>
<dbReference type="InterPro" id="IPR055417">
    <property type="entry name" value="UFD1_N1"/>
</dbReference>
<dbReference type="FunFam" id="3.10.330.10:FF:000002">
    <property type="entry name" value="ubiquitin fusion degradation protein 1 homolog"/>
    <property type="match status" value="1"/>
</dbReference>
<evidence type="ECO:0000256" key="1">
    <source>
        <dbReference type="ARBA" id="ARBA00006043"/>
    </source>
</evidence>
<evidence type="ECO:0000256" key="2">
    <source>
        <dbReference type="ARBA" id="ARBA00022786"/>
    </source>
</evidence>
<dbReference type="EMBL" id="JBFDAA010000007">
    <property type="protein sequence ID" value="KAL1130875.1"/>
    <property type="molecule type" value="Genomic_DNA"/>
</dbReference>
<evidence type="ECO:0000259" key="3">
    <source>
        <dbReference type="Pfam" id="PF03152"/>
    </source>
</evidence>
<comment type="caution">
    <text evidence="5">The sequence shown here is derived from an EMBL/GenBank/DDBJ whole genome shotgun (WGS) entry which is preliminary data.</text>
</comment>
<keyword evidence="6" id="KW-1185">Reference proteome</keyword>
<reference evidence="5 6" key="1">
    <citation type="submission" date="2024-07" db="EMBL/GenBank/DDBJ databases">
        <title>Chromosome-level genome assembly of the water stick insect Ranatra chinensis (Heteroptera: Nepidae).</title>
        <authorList>
            <person name="Liu X."/>
        </authorList>
    </citation>
    <scope>NUCLEOTIDE SEQUENCE [LARGE SCALE GENOMIC DNA]</scope>
    <source>
        <strain evidence="5">Cailab_2021Rc</strain>
        <tissue evidence="5">Muscle</tissue>
    </source>
</reference>
<dbReference type="InterPro" id="IPR042299">
    <property type="entry name" value="Ufd1-like_Nn"/>
</dbReference>
<dbReference type="InterPro" id="IPR004854">
    <property type="entry name" value="Ufd1-like"/>
</dbReference>
<dbReference type="Gene3D" id="3.10.330.10">
    <property type="match status" value="1"/>
</dbReference>
<keyword evidence="2" id="KW-0833">Ubl conjugation pathway</keyword>
<organism evidence="5 6">
    <name type="scientific">Ranatra chinensis</name>
    <dbReference type="NCBI Taxonomy" id="642074"/>
    <lineage>
        <taxon>Eukaryota</taxon>
        <taxon>Metazoa</taxon>
        <taxon>Ecdysozoa</taxon>
        <taxon>Arthropoda</taxon>
        <taxon>Hexapoda</taxon>
        <taxon>Insecta</taxon>
        <taxon>Pterygota</taxon>
        <taxon>Neoptera</taxon>
        <taxon>Paraneoptera</taxon>
        <taxon>Hemiptera</taxon>
        <taxon>Heteroptera</taxon>
        <taxon>Panheteroptera</taxon>
        <taxon>Nepomorpha</taxon>
        <taxon>Nepidae</taxon>
        <taxon>Ranatrinae</taxon>
        <taxon>Ranatra</taxon>
    </lineage>
</organism>
<accession>A0ABD0YHV3</accession>
<dbReference type="Pfam" id="PF03152">
    <property type="entry name" value="UFD1_N1"/>
    <property type="match status" value="1"/>
</dbReference>
<dbReference type="PANTHER" id="PTHR12555:SF13">
    <property type="entry name" value="UBIQUITIN RECOGNITION FACTOR IN ER-ASSOCIATED DEGRADATION PROTEIN 1"/>
    <property type="match status" value="1"/>
</dbReference>
<name>A0ABD0YHV3_9HEMI</name>
<protein>
    <recommendedName>
        <fullName evidence="7">Ubiquitin fusion degradaton protein</fullName>
    </recommendedName>
</protein>
<gene>
    <name evidence="5" type="ORF">AAG570_012116</name>
</gene>
<evidence type="ECO:0000313" key="6">
    <source>
        <dbReference type="Proteomes" id="UP001558652"/>
    </source>
</evidence>
<evidence type="ECO:0000259" key="4">
    <source>
        <dbReference type="Pfam" id="PF24842"/>
    </source>
</evidence>
<evidence type="ECO:0000313" key="5">
    <source>
        <dbReference type="EMBL" id="KAL1130875.1"/>
    </source>
</evidence>
<dbReference type="AlphaFoldDB" id="A0ABD0YHV3"/>
<proteinExistence type="inferred from homology"/>
<dbReference type="Pfam" id="PF24842">
    <property type="entry name" value="UFD1_N2"/>
    <property type="match status" value="1"/>
</dbReference>
<feature type="domain" description="Ubiquitin fusion degradation protein UFD1 N-terminal subdomain 2" evidence="4">
    <location>
        <begin position="113"/>
        <end position="187"/>
    </location>
</feature>
<comment type="similarity">
    <text evidence="1">Belongs to the UFD1 family.</text>
</comment>
<dbReference type="PANTHER" id="PTHR12555">
    <property type="entry name" value="UBIQUITIN FUSION DEGRADATON PROTEIN 1"/>
    <property type="match status" value="1"/>
</dbReference>
<dbReference type="Gene3D" id="2.40.40.50">
    <property type="entry name" value="Ubiquitin fusion degradation protein UFD1, N-terminal domain"/>
    <property type="match status" value="1"/>
</dbReference>
<sequence length="295" mass="33359">MQGKYPDVNMTGYSKDLYCVSVSDLRGRPRDDIEHGGKILLPPSILDTLSRLNISYPMLFKLKNPSVDKTTHCGVLEFTADEDTICVPTWIMLTLCVNPGELVNVESVSLPTATYTRFQPQCELFLDISNPKAVLENSLRKFACLTTGDTFAIMYNNRVYELKVEETKPGNAVSIIECDMEVDFSPPEGYVDPSVFPKKRVSKEINETRKFKPFSGKGLRLDGKDEKISPNMMQVQNDENEDIVYGIPDYNYEIGTIIFFRDVPQLKKKETEKFKPFFGKGRQLDDGTSSDGVSR</sequence>
<dbReference type="InterPro" id="IPR055418">
    <property type="entry name" value="UFD1_N2"/>
</dbReference>